<proteinExistence type="predicted"/>
<dbReference type="EMBL" id="PGOL01004405">
    <property type="protein sequence ID" value="PKI37404.1"/>
    <property type="molecule type" value="Genomic_DNA"/>
</dbReference>
<keyword evidence="1" id="KW-0472">Membrane</keyword>
<evidence type="ECO:0000256" key="1">
    <source>
        <dbReference type="SAM" id="Phobius"/>
    </source>
</evidence>
<gene>
    <name evidence="2" type="ORF">CRG98_042190</name>
</gene>
<dbReference type="Proteomes" id="UP000233551">
    <property type="component" value="Unassembled WGS sequence"/>
</dbReference>
<evidence type="ECO:0000313" key="2">
    <source>
        <dbReference type="EMBL" id="PKI37404.1"/>
    </source>
</evidence>
<feature type="transmembrane region" description="Helical" evidence="1">
    <location>
        <begin position="131"/>
        <end position="150"/>
    </location>
</feature>
<protein>
    <submittedName>
        <fullName evidence="2">Uncharacterized protein</fullName>
    </submittedName>
</protein>
<reference evidence="2 3" key="1">
    <citation type="submission" date="2017-11" db="EMBL/GenBank/DDBJ databases">
        <title>De-novo sequencing of pomegranate (Punica granatum L.) genome.</title>
        <authorList>
            <person name="Akparov Z."/>
            <person name="Amiraslanov A."/>
            <person name="Hajiyeva S."/>
            <person name="Abbasov M."/>
            <person name="Kaur K."/>
            <person name="Hamwieh A."/>
            <person name="Solovyev V."/>
            <person name="Salamov A."/>
            <person name="Braich B."/>
            <person name="Kosarev P."/>
            <person name="Mahmoud A."/>
            <person name="Hajiyev E."/>
            <person name="Babayeva S."/>
            <person name="Izzatullayeva V."/>
            <person name="Mammadov A."/>
            <person name="Mammadov A."/>
            <person name="Sharifova S."/>
            <person name="Ojaghi J."/>
            <person name="Eynullazada K."/>
            <person name="Bayramov B."/>
            <person name="Abdulazimova A."/>
            <person name="Shahmuradov I."/>
        </authorList>
    </citation>
    <scope>NUCLEOTIDE SEQUENCE [LARGE SCALE GENOMIC DNA]</scope>
    <source>
        <strain evidence="3">cv. AG2017</strain>
        <tissue evidence="2">Leaf</tissue>
    </source>
</reference>
<comment type="caution">
    <text evidence="2">The sequence shown here is derived from an EMBL/GenBank/DDBJ whole genome shotgun (WGS) entry which is preliminary data.</text>
</comment>
<sequence>MLPPSWLPPSNRLWRSPRIDKQLVVVASLHRYLLLPISARAQDHGTVESFLSSAATGSWASLWSDTNPSSSMHLISAWTPSRLLPPSMASTVAAVCLLHLDLEPSAQIPKGPPLIIAPPPLPSKPTSSIPLFRLFSFLFPHLIVFVLFFLQVRDPTISPS</sequence>
<dbReference type="AlphaFoldDB" id="A0A2I0I0A5"/>
<keyword evidence="1" id="KW-0812">Transmembrane</keyword>
<keyword evidence="3" id="KW-1185">Reference proteome</keyword>
<keyword evidence="1" id="KW-1133">Transmembrane helix</keyword>
<evidence type="ECO:0000313" key="3">
    <source>
        <dbReference type="Proteomes" id="UP000233551"/>
    </source>
</evidence>
<name>A0A2I0I0A5_PUNGR</name>
<organism evidence="2 3">
    <name type="scientific">Punica granatum</name>
    <name type="common">Pomegranate</name>
    <dbReference type="NCBI Taxonomy" id="22663"/>
    <lineage>
        <taxon>Eukaryota</taxon>
        <taxon>Viridiplantae</taxon>
        <taxon>Streptophyta</taxon>
        <taxon>Embryophyta</taxon>
        <taxon>Tracheophyta</taxon>
        <taxon>Spermatophyta</taxon>
        <taxon>Magnoliopsida</taxon>
        <taxon>eudicotyledons</taxon>
        <taxon>Gunneridae</taxon>
        <taxon>Pentapetalae</taxon>
        <taxon>rosids</taxon>
        <taxon>malvids</taxon>
        <taxon>Myrtales</taxon>
        <taxon>Lythraceae</taxon>
        <taxon>Punica</taxon>
    </lineage>
</organism>
<accession>A0A2I0I0A5</accession>